<dbReference type="AlphaFoldDB" id="A0A6J7UP27"/>
<dbReference type="EMBL" id="CAFBQV010000248">
    <property type="protein sequence ID" value="CAB5067711.1"/>
    <property type="molecule type" value="Genomic_DNA"/>
</dbReference>
<name>A0A6J7UP27_9ZZZZ</name>
<protein>
    <submittedName>
        <fullName evidence="1">Unannotated protein</fullName>
    </submittedName>
</protein>
<gene>
    <name evidence="1" type="ORF">UFOPK4345_01281</name>
</gene>
<proteinExistence type="predicted"/>
<reference evidence="1" key="1">
    <citation type="submission" date="2020-05" db="EMBL/GenBank/DDBJ databases">
        <authorList>
            <person name="Chiriac C."/>
            <person name="Salcher M."/>
            <person name="Ghai R."/>
            <person name="Kavagutti S V."/>
        </authorList>
    </citation>
    <scope>NUCLEOTIDE SEQUENCE</scope>
</reference>
<organism evidence="1">
    <name type="scientific">freshwater metagenome</name>
    <dbReference type="NCBI Taxonomy" id="449393"/>
    <lineage>
        <taxon>unclassified sequences</taxon>
        <taxon>metagenomes</taxon>
        <taxon>ecological metagenomes</taxon>
    </lineage>
</organism>
<accession>A0A6J7UP27</accession>
<sequence length="134" mass="15268">MLWLQHNSNQDDLVATNFIAGEKIRDFFTTAAFPSSNLAISAISRRRVLVEGDSWGNVGIVFTALPNIAPTWLNERLLMSHQFGWRPNSETAEYMKKMKIDWFVVSKAKQMPSTWEPYASVAFENSEVIILKLS</sequence>
<evidence type="ECO:0000313" key="1">
    <source>
        <dbReference type="EMBL" id="CAB5067711.1"/>
    </source>
</evidence>